<dbReference type="AlphaFoldDB" id="A0A8K1C7W4"/>
<dbReference type="PANTHER" id="PTHR35796">
    <property type="entry name" value="HYPOTHETICAL CYTOSOLIC PROTEIN"/>
    <property type="match status" value="1"/>
</dbReference>
<dbReference type="PANTHER" id="PTHR35796:SF3">
    <property type="entry name" value="BHLH DOMAIN-CONTAINING PROTEIN"/>
    <property type="match status" value="1"/>
</dbReference>
<keyword evidence="2" id="KW-1185">Reference proteome</keyword>
<protein>
    <submittedName>
        <fullName evidence="1">Uncharacterized protein</fullName>
    </submittedName>
</protein>
<evidence type="ECO:0000313" key="2">
    <source>
        <dbReference type="Proteomes" id="UP000794436"/>
    </source>
</evidence>
<accession>A0A8K1C7W4</accession>
<dbReference type="EMBL" id="SPLM01000112">
    <property type="protein sequence ID" value="TMW58090.1"/>
    <property type="molecule type" value="Genomic_DNA"/>
</dbReference>
<dbReference type="Proteomes" id="UP000794436">
    <property type="component" value="Unassembled WGS sequence"/>
</dbReference>
<name>A0A8K1C7W4_PYTOL</name>
<sequence length="308" mass="35296">MWQGIAETQMDQRQRSEAENAKLRVMLDEQIRLMKSLERQVVKNRSTVELLSWKLPAGPKRGLRACGKPSPLDTASIELDMQKTVLEMLGQVDRVVMDARFQDVVAGEVLQKTECHTDKRDGIVVEAMEARMLPADCQASAKALWNLLTRHTTPHKTMVHEDIQTGDKTVRRVFEALLDFPKVTGHFRAKLIHQFFYARDRVVILTHALMDPMQINDKPIDGLFTRTRQWHVLESANISGDQPATLLRMYYVSTPHIFDQKMPTSARRQGLGILSNFLMQSAPVYSSIHRQMLENRLMEDLLGMNMCL</sequence>
<organism evidence="1 2">
    <name type="scientific">Pythium oligandrum</name>
    <name type="common">Mycoparasitic fungus</name>
    <dbReference type="NCBI Taxonomy" id="41045"/>
    <lineage>
        <taxon>Eukaryota</taxon>
        <taxon>Sar</taxon>
        <taxon>Stramenopiles</taxon>
        <taxon>Oomycota</taxon>
        <taxon>Peronosporomycetes</taxon>
        <taxon>Pythiales</taxon>
        <taxon>Pythiaceae</taxon>
        <taxon>Pythium</taxon>
    </lineage>
</organism>
<proteinExistence type="predicted"/>
<reference evidence="1" key="1">
    <citation type="submission" date="2019-03" db="EMBL/GenBank/DDBJ databases">
        <title>Long read genome sequence of the mycoparasitic Pythium oligandrum ATCC 38472 isolated from sugarbeet rhizosphere.</title>
        <authorList>
            <person name="Gaulin E."/>
        </authorList>
    </citation>
    <scope>NUCLEOTIDE SEQUENCE</scope>
    <source>
        <strain evidence="1">ATCC 38472_TT</strain>
    </source>
</reference>
<gene>
    <name evidence="1" type="ORF">Poli38472_011678</name>
</gene>
<comment type="caution">
    <text evidence="1">The sequence shown here is derived from an EMBL/GenBank/DDBJ whole genome shotgun (WGS) entry which is preliminary data.</text>
</comment>
<evidence type="ECO:0000313" key="1">
    <source>
        <dbReference type="EMBL" id="TMW58090.1"/>
    </source>
</evidence>